<evidence type="ECO:0000256" key="1">
    <source>
        <dbReference type="ARBA" id="ARBA00004123"/>
    </source>
</evidence>
<sequence>MAPPQPVTPRKVMAFFLMHCEGKTHREIGDYFGYNEDWSRKVMDRHDQTGIPLKKPEKNGRKRKFEDEINQCIDRLATEFRTESSKAIAERLQEVGRKEVGRTGDNYGSHKQMWNGNHFPICDVSSHLFQFDSEVSGLSLLQIIALMLRSGVVGNHGTLRSSLQVAQQEAVQAVKGYNWQSQQPTTWIRMNITPVKGQWKARDTT</sequence>
<dbReference type="EMBL" id="MTYJ01000031">
    <property type="protein sequence ID" value="OQV20419.1"/>
    <property type="molecule type" value="Genomic_DNA"/>
</dbReference>
<name>A0A1W0WYZ3_HYPEX</name>
<comment type="subcellular location">
    <subcellularLocation>
        <location evidence="1">Nucleus</location>
    </subcellularLocation>
</comment>
<comment type="caution">
    <text evidence="2">The sequence shown here is derived from an EMBL/GenBank/DDBJ whole genome shotgun (WGS) entry which is preliminary data.</text>
</comment>
<evidence type="ECO:0000313" key="2">
    <source>
        <dbReference type="EMBL" id="OQV20419.1"/>
    </source>
</evidence>
<dbReference type="AlphaFoldDB" id="A0A1W0WYZ3"/>
<evidence type="ECO:0000313" key="3">
    <source>
        <dbReference type="Proteomes" id="UP000192578"/>
    </source>
</evidence>
<organism evidence="2 3">
    <name type="scientific">Hypsibius exemplaris</name>
    <name type="common">Freshwater tardigrade</name>
    <dbReference type="NCBI Taxonomy" id="2072580"/>
    <lineage>
        <taxon>Eukaryota</taxon>
        <taxon>Metazoa</taxon>
        <taxon>Ecdysozoa</taxon>
        <taxon>Tardigrada</taxon>
        <taxon>Eutardigrada</taxon>
        <taxon>Parachela</taxon>
        <taxon>Hypsibioidea</taxon>
        <taxon>Hypsibiidae</taxon>
        <taxon>Hypsibius</taxon>
    </lineage>
</organism>
<protein>
    <submittedName>
        <fullName evidence="2">Uncharacterized protein</fullName>
    </submittedName>
</protein>
<dbReference type="SUPFAM" id="SSF46689">
    <property type="entry name" value="Homeodomain-like"/>
    <property type="match status" value="1"/>
</dbReference>
<reference evidence="3" key="1">
    <citation type="submission" date="2017-01" db="EMBL/GenBank/DDBJ databases">
        <title>Comparative genomics of anhydrobiosis in the tardigrade Hypsibius dujardini.</title>
        <authorList>
            <person name="Yoshida Y."/>
            <person name="Koutsovoulos G."/>
            <person name="Laetsch D."/>
            <person name="Stevens L."/>
            <person name="Kumar S."/>
            <person name="Horikawa D."/>
            <person name="Ishino K."/>
            <person name="Komine S."/>
            <person name="Tomita M."/>
            <person name="Blaxter M."/>
            <person name="Arakawa K."/>
        </authorList>
    </citation>
    <scope>NUCLEOTIDE SEQUENCE [LARGE SCALE GENOMIC DNA]</scope>
    <source>
        <strain evidence="3">Z151</strain>
    </source>
</reference>
<gene>
    <name evidence="2" type="ORF">BV898_05705</name>
</gene>
<dbReference type="GO" id="GO:0005634">
    <property type="term" value="C:nucleus"/>
    <property type="evidence" value="ECO:0007669"/>
    <property type="project" value="UniProtKB-SubCell"/>
</dbReference>
<proteinExistence type="predicted"/>
<dbReference type="Proteomes" id="UP000192578">
    <property type="component" value="Unassembled WGS sequence"/>
</dbReference>
<dbReference type="InterPro" id="IPR009057">
    <property type="entry name" value="Homeodomain-like_sf"/>
</dbReference>
<accession>A0A1W0WYZ3</accession>
<keyword evidence="3" id="KW-1185">Reference proteome</keyword>